<evidence type="ECO:0000313" key="10">
    <source>
        <dbReference type="Proteomes" id="UP000325333"/>
    </source>
</evidence>
<protein>
    <submittedName>
        <fullName evidence="7">Amino acid ABC transporter substrate-binding protein</fullName>
    </submittedName>
    <submittedName>
        <fullName evidence="4">Cyclohexadienyl dehydratase</fullName>
    </submittedName>
    <submittedName>
        <fullName evidence="6">Substrate-binding periplasmic protein</fullName>
    </submittedName>
</protein>
<keyword evidence="1 2" id="KW-0732">Signal</keyword>
<dbReference type="OrthoDB" id="9807134at2"/>
<gene>
    <name evidence="4" type="ORF">ABAZ39_25560</name>
    <name evidence="6" type="ORF">ACJ41P_24950</name>
    <name evidence="7" type="ORF">C1S70_11075</name>
    <name evidence="5" type="ORF">FH063_001976</name>
</gene>
<name>A0A2K1G1M1_9PROT</name>
<dbReference type="AlphaFoldDB" id="A0A2K1G1M1"/>
<dbReference type="EMBL" id="CP007795">
    <property type="protein sequence ID" value="AIB15264.1"/>
    <property type="molecule type" value="Genomic_DNA"/>
</dbReference>
<dbReference type="Proteomes" id="UP001628281">
    <property type="component" value="Unassembled WGS sequence"/>
</dbReference>
<accession>A0A2K1G1M1</accession>
<dbReference type="Proteomes" id="UP000325333">
    <property type="component" value="Unassembled WGS sequence"/>
</dbReference>
<feature type="domain" description="Solute-binding protein family 3/N-terminal" evidence="3">
    <location>
        <begin position="38"/>
        <end position="263"/>
    </location>
</feature>
<dbReference type="PANTHER" id="PTHR35936">
    <property type="entry name" value="MEMBRANE-BOUND LYTIC MUREIN TRANSGLYCOSYLASE F"/>
    <property type="match status" value="1"/>
</dbReference>
<keyword evidence="11" id="KW-1185">Reference proteome</keyword>
<evidence type="ECO:0000313" key="9">
    <source>
        <dbReference type="Proteomes" id="UP000236268"/>
    </source>
</evidence>
<feature type="chain" id="PRO_5044576193" evidence="2">
    <location>
        <begin position="27"/>
        <end position="279"/>
    </location>
</feature>
<dbReference type="KEGG" id="abq:ABAZ39_25560"/>
<evidence type="ECO:0000313" key="7">
    <source>
        <dbReference type="EMBL" id="PNQ98694.1"/>
    </source>
</evidence>
<dbReference type="Gene3D" id="3.40.190.10">
    <property type="entry name" value="Periplasmic binding protein-like II"/>
    <property type="match status" value="2"/>
</dbReference>
<dbReference type="Pfam" id="PF00497">
    <property type="entry name" value="SBP_bac_3"/>
    <property type="match status" value="1"/>
</dbReference>
<geneLocation type="plasmid" evidence="4 8">
    <name>AbAZ39_p2</name>
</geneLocation>
<dbReference type="SUPFAM" id="SSF53850">
    <property type="entry name" value="Periplasmic binding protein-like II"/>
    <property type="match status" value="1"/>
</dbReference>
<proteinExistence type="predicted"/>
<evidence type="ECO:0000313" key="8">
    <source>
        <dbReference type="Proteomes" id="UP000027186"/>
    </source>
</evidence>
<dbReference type="Proteomes" id="UP000236268">
    <property type="component" value="Unassembled WGS sequence"/>
</dbReference>
<dbReference type="Proteomes" id="UP000027186">
    <property type="component" value="Plasmid AbAZ39_p2"/>
</dbReference>
<evidence type="ECO:0000259" key="3">
    <source>
        <dbReference type="SMART" id="SM00062"/>
    </source>
</evidence>
<dbReference type="InterPro" id="IPR001638">
    <property type="entry name" value="Solute-binding_3/MltF_N"/>
</dbReference>
<reference evidence="5 10" key="3">
    <citation type="submission" date="2019-07" db="EMBL/GenBank/DDBJ databases">
        <title>Genome sequencing of the stress-tolerant strain Azospirillum brasilense Az19.</title>
        <authorList>
            <person name="Maroniche G.A."/>
            <person name="Garcia J.E."/>
            <person name="Pagnussat L."/>
            <person name="Amenta M."/>
            <person name="Creus C.M."/>
        </authorList>
    </citation>
    <scope>NUCLEOTIDE SEQUENCE [LARGE SCALE GENOMIC DNA]</scope>
    <source>
        <strain evidence="5 10">Az19</strain>
    </source>
</reference>
<sequence>MSAFRTLISSLVVGALVTFGAVKAQAAGEVEKIVRQGELKIGYIPSPPGTAKDPKTGELTGFYVDAARAIAEQMGVRPVFIETTWANFVAGLQAGQFDMSIGATFATVKRATVVDFTKPIFYLGSVAVVKNDEARFASLADMNKPDVRIAVVQGTAAEDFVRRTIPNAKMTSLAGGNLTAGFMEVAAGRADASFEDLFTATRFTEQQPGVKMLFNDRPVNFLPIAWTVRKGNSELQSVLNVGLDNLLTSGQWDVIAAKYITGGRYVNEPALREFPKQAP</sequence>
<evidence type="ECO:0000313" key="11">
    <source>
        <dbReference type="Proteomes" id="UP001628281"/>
    </source>
</evidence>
<evidence type="ECO:0000313" key="4">
    <source>
        <dbReference type="EMBL" id="AIB15264.1"/>
    </source>
</evidence>
<evidence type="ECO:0000256" key="2">
    <source>
        <dbReference type="SAM" id="SignalP"/>
    </source>
</evidence>
<dbReference type="PANTHER" id="PTHR35936:SF19">
    <property type="entry name" value="AMINO-ACID-BINDING PROTEIN YXEM-RELATED"/>
    <property type="match status" value="1"/>
</dbReference>
<dbReference type="EMBL" id="VEWN01000011">
    <property type="protein sequence ID" value="KAA1054074.1"/>
    <property type="molecule type" value="Genomic_DNA"/>
</dbReference>
<feature type="signal peptide" evidence="2">
    <location>
        <begin position="1"/>
        <end position="26"/>
    </location>
</feature>
<reference evidence="6 11" key="4">
    <citation type="submission" date="2024-11" db="EMBL/GenBank/DDBJ databases">
        <title>Draft genome sequences of two bacteria associated to sugarcane roots in Colombia.</title>
        <authorList>
            <person name="Pardo-Diaz S."/>
            <person name="Masmela-Mendoza J."/>
            <person name="Delgadillo-Duran P."/>
            <person name="Bautista E.J."/>
            <person name="Rojas-Tapias D.F."/>
        </authorList>
    </citation>
    <scope>NUCLEOTIDE SEQUENCE [LARGE SCALE GENOMIC DNA]</scope>
    <source>
        <strain evidence="6 11">Ap18</strain>
    </source>
</reference>
<keyword evidence="7" id="KW-0614">Plasmid</keyword>
<reference evidence="7 9" key="2">
    <citation type="submission" date="2018-01" db="EMBL/GenBank/DDBJ databases">
        <title>Whole genome sequence of Azospirillum brasilense REC3 isolated from strawberry roots.</title>
        <authorList>
            <person name="Fontana C.A."/>
            <person name="Salazar S.M."/>
            <person name="Bassi D."/>
            <person name="Puglisi E."/>
            <person name="Lovaisa N.C."/>
            <person name="Toffoli L.M."/>
            <person name="Pedraza R."/>
            <person name="Cocconcelli P.S."/>
        </authorList>
    </citation>
    <scope>NUCLEOTIDE SEQUENCE [LARGE SCALE GENOMIC DNA]</scope>
    <source>
        <strain evidence="7 9">REC3</strain>
        <plasmid evidence="7">p7unnamed</plasmid>
    </source>
</reference>
<evidence type="ECO:0000313" key="6">
    <source>
        <dbReference type="EMBL" id="MFL7904400.1"/>
    </source>
</evidence>
<geneLocation type="plasmid" evidence="7">
    <name>p7unnamed</name>
</geneLocation>
<dbReference type="SMART" id="SM00062">
    <property type="entry name" value="PBPb"/>
    <property type="match status" value="1"/>
</dbReference>
<dbReference type="EMBL" id="POWG01000010">
    <property type="protein sequence ID" value="PNQ98694.1"/>
    <property type="molecule type" value="Genomic_DNA"/>
</dbReference>
<evidence type="ECO:0000313" key="5">
    <source>
        <dbReference type="EMBL" id="KAA1054074.1"/>
    </source>
</evidence>
<dbReference type="EMBL" id="JBJLSN010000048">
    <property type="protein sequence ID" value="MFL7904400.1"/>
    <property type="molecule type" value="Genomic_DNA"/>
</dbReference>
<dbReference type="RefSeq" id="WP_014199588.1">
    <property type="nucleotide sequence ID" value="NZ_CP007795.1"/>
</dbReference>
<dbReference type="CDD" id="cd13530">
    <property type="entry name" value="PBP2_peptides_like"/>
    <property type="match status" value="1"/>
</dbReference>
<organism evidence="7 9">
    <name type="scientific">Azospirillum argentinense</name>
    <dbReference type="NCBI Taxonomy" id="2970906"/>
    <lineage>
        <taxon>Bacteria</taxon>
        <taxon>Pseudomonadati</taxon>
        <taxon>Pseudomonadota</taxon>
        <taxon>Alphaproteobacteria</taxon>
        <taxon>Rhodospirillales</taxon>
        <taxon>Azospirillaceae</taxon>
        <taxon>Azospirillum</taxon>
    </lineage>
</organism>
<evidence type="ECO:0000256" key="1">
    <source>
        <dbReference type="ARBA" id="ARBA00022729"/>
    </source>
</evidence>
<reference evidence="4 8" key="1">
    <citation type="journal article" date="2014" name="Genome Announc.">
        <title>Complete Genome Sequence of the Model Rhizosphere Strain Azospirillum brasilense Az39, Successfully Applied in Agriculture.</title>
        <authorList>
            <person name="Rivera D."/>
            <person name="Revale S."/>
            <person name="Molina R."/>
            <person name="Gualpa J."/>
            <person name="Puente M."/>
            <person name="Maroniche G."/>
            <person name="Paris G."/>
            <person name="Baker D."/>
            <person name="Clavijo B."/>
            <person name="McLay K."/>
            <person name="Spaepen S."/>
            <person name="Perticari A."/>
            <person name="Vazquez M."/>
            <person name="Wisniewski-Dye F."/>
            <person name="Watkins C."/>
            <person name="Martinez-Abarca F."/>
            <person name="Vanderleyden J."/>
            <person name="Cassan F."/>
        </authorList>
    </citation>
    <scope>NUCLEOTIDE SEQUENCE [LARGE SCALE GENOMIC DNA]</scope>
    <source>
        <strain evidence="4 8">Az39</strain>
        <plasmid evidence="4">AbAZ39_p2</plasmid>
    </source>
</reference>
<accession>A0A060DWJ1</accession>